<keyword evidence="6 7" id="KW-0472">Membrane</keyword>
<feature type="transmembrane region" description="Helical" evidence="7">
    <location>
        <begin position="290"/>
        <end position="313"/>
    </location>
</feature>
<dbReference type="GO" id="GO:0005886">
    <property type="term" value="C:plasma membrane"/>
    <property type="evidence" value="ECO:0007669"/>
    <property type="project" value="UniProtKB-SubCell"/>
</dbReference>
<dbReference type="SUPFAM" id="SSF161098">
    <property type="entry name" value="MetI-like"/>
    <property type="match status" value="1"/>
</dbReference>
<evidence type="ECO:0000313" key="10">
    <source>
        <dbReference type="Proteomes" id="UP000033740"/>
    </source>
</evidence>
<dbReference type="InterPro" id="IPR000515">
    <property type="entry name" value="MetI-like"/>
</dbReference>
<feature type="transmembrane region" description="Helical" evidence="7">
    <location>
        <begin position="246"/>
        <end position="270"/>
    </location>
</feature>
<keyword evidence="10" id="KW-1185">Reference proteome</keyword>
<evidence type="ECO:0000259" key="8">
    <source>
        <dbReference type="PROSITE" id="PS50928"/>
    </source>
</evidence>
<sequence>MRDRPGQSPTSVSPRSGALLRRIGGAALSLVLVLWGAATLSFLAFRVLPGDPVSVMLGPQAQVSEAVKAGIRADLGLDRPMWQQYLSMLGDLLRGDLGTSYQLRMPVSEVIGRQLGATLQLTAVALAIAVLLALAGVLIARRPLARGLLAAAELIVLSSPVFWIGLLLLTVFAFGLGWFPVAGSRTGAGLVLPAVTLALPVAALLGQVLRDGVEAAERQPWALSVRARGADHTRLTLRHTLRHGSLGAMTLSAYLVGSLLGGAVLVETVFARPGLGRVTLAAITGRDLPVVTGIILFSALVFVIVNTLVELAAPFLDPRLRTSATPVADAAPARPEAGR</sequence>
<gene>
    <name evidence="9" type="primary">gsiC_5</name>
    <name evidence="9" type="ORF">RS86_02475</name>
</gene>
<dbReference type="PANTHER" id="PTHR43163">
    <property type="entry name" value="DIPEPTIDE TRANSPORT SYSTEM PERMEASE PROTEIN DPPB-RELATED"/>
    <property type="match status" value="1"/>
</dbReference>
<feature type="transmembrane region" description="Helical" evidence="7">
    <location>
        <begin position="117"/>
        <end position="140"/>
    </location>
</feature>
<reference evidence="9 10" key="1">
    <citation type="submission" date="2015-02" db="EMBL/GenBank/DDBJ databases">
        <title>Draft genome sequences of ten Microbacterium spp. with emphasis on heavy metal contaminated environments.</title>
        <authorList>
            <person name="Corretto E."/>
        </authorList>
    </citation>
    <scope>NUCLEOTIDE SEQUENCE [LARGE SCALE GENOMIC DNA]</scope>
    <source>
        <strain evidence="9 10">ARN176</strain>
    </source>
</reference>
<dbReference type="PROSITE" id="PS50928">
    <property type="entry name" value="ABC_TM1"/>
    <property type="match status" value="1"/>
</dbReference>
<dbReference type="GO" id="GO:0071916">
    <property type="term" value="F:dipeptide transmembrane transporter activity"/>
    <property type="evidence" value="ECO:0007669"/>
    <property type="project" value="TreeGrafter"/>
</dbReference>
<proteinExistence type="inferred from homology"/>
<dbReference type="Pfam" id="PF00528">
    <property type="entry name" value="BPD_transp_1"/>
    <property type="match status" value="1"/>
</dbReference>
<evidence type="ECO:0000256" key="2">
    <source>
        <dbReference type="ARBA" id="ARBA00022448"/>
    </source>
</evidence>
<evidence type="ECO:0000256" key="7">
    <source>
        <dbReference type="RuleBase" id="RU363032"/>
    </source>
</evidence>
<dbReference type="Proteomes" id="UP000033740">
    <property type="component" value="Unassembled WGS sequence"/>
</dbReference>
<dbReference type="PANTHER" id="PTHR43163:SF6">
    <property type="entry name" value="DIPEPTIDE TRANSPORT SYSTEM PERMEASE PROTEIN DPPB-RELATED"/>
    <property type="match status" value="1"/>
</dbReference>
<evidence type="ECO:0000256" key="1">
    <source>
        <dbReference type="ARBA" id="ARBA00004651"/>
    </source>
</evidence>
<dbReference type="EMBL" id="JYIX01000036">
    <property type="protein sequence ID" value="KJL32694.1"/>
    <property type="molecule type" value="Genomic_DNA"/>
</dbReference>
<dbReference type="STRING" id="582680.RS86_02475"/>
<evidence type="ECO:0000256" key="4">
    <source>
        <dbReference type="ARBA" id="ARBA00022692"/>
    </source>
</evidence>
<protein>
    <submittedName>
        <fullName evidence="9">Glutathione transport system permease protein GsiC</fullName>
    </submittedName>
</protein>
<keyword evidence="3" id="KW-1003">Cell membrane</keyword>
<name>A0A0F0LJ58_9MICO</name>
<feature type="transmembrane region" description="Helical" evidence="7">
    <location>
        <begin position="161"/>
        <end position="181"/>
    </location>
</feature>
<evidence type="ECO:0000313" key="9">
    <source>
        <dbReference type="EMBL" id="KJL32694.1"/>
    </source>
</evidence>
<evidence type="ECO:0000256" key="6">
    <source>
        <dbReference type="ARBA" id="ARBA00023136"/>
    </source>
</evidence>
<feature type="domain" description="ABC transmembrane type-1" evidence="8">
    <location>
        <begin position="115"/>
        <end position="313"/>
    </location>
</feature>
<dbReference type="RefSeq" id="WP_082076749.1">
    <property type="nucleotide sequence ID" value="NZ_JYIX01000036.1"/>
</dbReference>
<evidence type="ECO:0000256" key="3">
    <source>
        <dbReference type="ARBA" id="ARBA00022475"/>
    </source>
</evidence>
<feature type="transmembrane region" description="Helical" evidence="7">
    <location>
        <begin position="23"/>
        <end position="48"/>
    </location>
</feature>
<feature type="transmembrane region" description="Helical" evidence="7">
    <location>
        <begin position="187"/>
        <end position="209"/>
    </location>
</feature>
<dbReference type="InterPro" id="IPR045621">
    <property type="entry name" value="BPD_transp_1_N"/>
</dbReference>
<dbReference type="Gene3D" id="1.10.3720.10">
    <property type="entry name" value="MetI-like"/>
    <property type="match status" value="1"/>
</dbReference>
<dbReference type="InterPro" id="IPR035906">
    <property type="entry name" value="MetI-like_sf"/>
</dbReference>
<comment type="similarity">
    <text evidence="7">Belongs to the binding-protein-dependent transport system permease family.</text>
</comment>
<keyword evidence="5 7" id="KW-1133">Transmembrane helix</keyword>
<dbReference type="PATRIC" id="fig|582680.6.peg.2538"/>
<dbReference type="Pfam" id="PF19300">
    <property type="entry name" value="BPD_transp_1_N"/>
    <property type="match status" value="1"/>
</dbReference>
<comment type="subcellular location">
    <subcellularLocation>
        <location evidence="1 7">Cell membrane</location>
        <topology evidence="1 7">Multi-pass membrane protein</topology>
    </subcellularLocation>
</comment>
<keyword evidence="2 7" id="KW-0813">Transport</keyword>
<keyword evidence="4 7" id="KW-0812">Transmembrane</keyword>
<organism evidence="9 10">
    <name type="scientific">Microbacterium azadirachtae</name>
    <dbReference type="NCBI Taxonomy" id="582680"/>
    <lineage>
        <taxon>Bacteria</taxon>
        <taxon>Bacillati</taxon>
        <taxon>Actinomycetota</taxon>
        <taxon>Actinomycetes</taxon>
        <taxon>Micrococcales</taxon>
        <taxon>Microbacteriaceae</taxon>
        <taxon>Microbacterium</taxon>
    </lineage>
</organism>
<accession>A0A0F0LJ58</accession>
<comment type="caution">
    <text evidence="9">The sequence shown here is derived from an EMBL/GenBank/DDBJ whole genome shotgun (WGS) entry which is preliminary data.</text>
</comment>
<dbReference type="AlphaFoldDB" id="A0A0F0LJ58"/>
<evidence type="ECO:0000256" key="5">
    <source>
        <dbReference type="ARBA" id="ARBA00022989"/>
    </source>
</evidence>